<dbReference type="RefSeq" id="WP_109676831.1">
    <property type="nucleotide sequence ID" value="NZ_QGDT01000012.1"/>
</dbReference>
<keyword evidence="3" id="KW-1185">Reference proteome</keyword>
<feature type="signal peptide" evidence="1">
    <location>
        <begin position="1"/>
        <end position="21"/>
    </location>
</feature>
<comment type="caution">
    <text evidence="2">The sequence shown here is derived from an EMBL/GenBank/DDBJ whole genome shotgun (WGS) entry which is preliminary data.</text>
</comment>
<evidence type="ECO:0000256" key="1">
    <source>
        <dbReference type="SAM" id="SignalP"/>
    </source>
</evidence>
<protein>
    <submittedName>
        <fullName evidence="2">Exopolysaccharide biosynthesis protein YbjH</fullName>
    </submittedName>
</protein>
<dbReference type="AlphaFoldDB" id="A0A316ADX0"/>
<evidence type="ECO:0000313" key="3">
    <source>
        <dbReference type="Proteomes" id="UP000245880"/>
    </source>
</evidence>
<feature type="chain" id="PRO_5016411036" evidence="1">
    <location>
        <begin position="22"/>
        <end position="376"/>
    </location>
</feature>
<sequence>MSANNTLWLYLLCAPLFPAWAQTDRFSPEKLVNDYEHITHTEEAVQYEQRMYRNPFIGLFEMQRIMADSGVQHYSPLFQGMPVGVYSKGQSWNYRPMEPNERKEYYSHSKAPLQLKGYKLDFWLQPYFTANFGNFDKPVESNTSIAIQTSLMLWPGMALHTGILFPITNDLDGRPRNIRPAPSYLNQFWAQGKHFISASLGFFANDQYGLNIQYRHADLSKPWSMGVEAGYTGFYYYPKGGIYYESLEHLLLLADVAYRFKGPDLTAKLTGGQFMYQDRGLRMELIRQFTSIELGLYASKTKNGSTVGFNIAVPIPPGKILQGKHVRLRTGDEFRWEYTYTRGYKIGERYRMGYSLDQKLRQYQVDYLNRQQKQLD</sequence>
<organism evidence="2 3">
    <name type="scientific">Dyadobacter jejuensis</name>
    <dbReference type="NCBI Taxonomy" id="1082580"/>
    <lineage>
        <taxon>Bacteria</taxon>
        <taxon>Pseudomonadati</taxon>
        <taxon>Bacteroidota</taxon>
        <taxon>Cytophagia</taxon>
        <taxon>Cytophagales</taxon>
        <taxon>Spirosomataceae</taxon>
        <taxon>Dyadobacter</taxon>
    </lineage>
</organism>
<gene>
    <name evidence="2" type="ORF">CLV98_11271</name>
</gene>
<accession>A0A316ADX0</accession>
<dbReference type="Proteomes" id="UP000245880">
    <property type="component" value="Unassembled WGS sequence"/>
</dbReference>
<name>A0A316ADX0_9BACT</name>
<reference evidence="2 3" key="1">
    <citation type="submission" date="2018-03" db="EMBL/GenBank/DDBJ databases">
        <title>Genomic Encyclopedia of Archaeal and Bacterial Type Strains, Phase II (KMG-II): from individual species to whole genera.</title>
        <authorList>
            <person name="Goeker M."/>
        </authorList>
    </citation>
    <scope>NUCLEOTIDE SEQUENCE [LARGE SCALE GENOMIC DNA]</scope>
    <source>
        <strain evidence="2 3">DSM 100346</strain>
    </source>
</reference>
<dbReference type="EMBL" id="QGDT01000012">
    <property type="protein sequence ID" value="PWJ55976.1"/>
    <property type="molecule type" value="Genomic_DNA"/>
</dbReference>
<evidence type="ECO:0000313" key="2">
    <source>
        <dbReference type="EMBL" id="PWJ55976.1"/>
    </source>
</evidence>
<keyword evidence="1" id="KW-0732">Signal</keyword>
<proteinExistence type="predicted"/>
<dbReference type="OrthoDB" id="928790at2"/>